<accession>A0A061DEF4</accession>
<dbReference type="KEGG" id="bbig:BBBOND_0310880"/>
<dbReference type="GeneID" id="24565726"/>
<gene>
    <name evidence="2" type="ORF">BBBOND_0310880</name>
</gene>
<evidence type="ECO:0000313" key="2">
    <source>
        <dbReference type="EMBL" id="CDR97185.1"/>
    </source>
</evidence>
<dbReference type="STRING" id="5866.A0A061DEF4"/>
<feature type="compositionally biased region" description="Pro residues" evidence="1">
    <location>
        <begin position="203"/>
        <end position="213"/>
    </location>
</feature>
<reference evidence="3" key="1">
    <citation type="journal article" date="2014" name="Nucleic Acids Res.">
        <title>The evolutionary dynamics of variant antigen genes in Babesia reveal a history of genomic innovation underlying host-parasite interaction.</title>
        <authorList>
            <person name="Jackson A.P."/>
            <person name="Otto T.D."/>
            <person name="Darby A."/>
            <person name="Ramaprasad A."/>
            <person name="Xia D."/>
            <person name="Echaide I.E."/>
            <person name="Farber M."/>
            <person name="Gahlot S."/>
            <person name="Gamble J."/>
            <person name="Gupta D."/>
            <person name="Gupta Y."/>
            <person name="Jackson L."/>
            <person name="Malandrin L."/>
            <person name="Malas T.B."/>
            <person name="Moussa E."/>
            <person name="Nair M."/>
            <person name="Reid A.J."/>
            <person name="Sanders M."/>
            <person name="Sharma J."/>
            <person name="Tracey A."/>
            <person name="Quail M.A."/>
            <person name="Weir W."/>
            <person name="Wastling J.M."/>
            <person name="Hall N."/>
            <person name="Willadsen P."/>
            <person name="Lingelbach K."/>
            <person name="Shiels B."/>
            <person name="Tait A."/>
            <person name="Berriman M."/>
            <person name="Allred D.R."/>
            <person name="Pain A."/>
        </authorList>
    </citation>
    <scope>NUCLEOTIDE SEQUENCE [LARGE SCALE GENOMIC DNA]</scope>
    <source>
        <strain evidence="3">Bond</strain>
    </source>
</reference>
<dbReference type="RefSeq" id="XP_012769371.1">
    <property type="nucleotide sequence ID" value="XM_012913917.1"/>
</dbReference>
<evidence type="ECO:0000313" key="3">
    <source>
        <dbReference type="Proteomes" id="UP000033188"/>
    </source>
</evidence>
<feature type="compositionally biased region" description="Low complexity" evidence="1">
    <location>
        <begin position="193"/>
        <end position="202"/>
    </location>
</feature>
<keyword evidence="3" id="KW-1185">Reference proteome</keyword>
<proteinExistence type="predicted"/>
<dbReference type="Proteomes" id="UP000033188">
    <property type="component" value="Chromosome 3"/>
</dbReference>
<sequence length="435" mass="48504">MPRNTFVVPLVELNGDAPAFVNEVEGIILANSSKSDANVPISQKINYPVPQSMFGGSPVPDAELPSSPIPRDTFLTEPQPTREFQIEFPKRTVRKIEPEIGLSIEVPPHEDRTFNDVDLDDPYANTADIIKDELRPAEDKGFSGLPNTNFDLDFGPERIGLEGYDDPGMPRDSPRKADERVINPFSTNECQNPWSVDTSSTDTPPPPATDHLPPPKTVREMLYWFVGLNTYGFIGMITEYVECLLKNANKNAFDMQDALEVTGGPITLTASMVTTKLTEACLYSAVVIYKITHNNDFEAFATFGFESVYSKFRYSPDPACLLCQLRDYAYACCHQLAFLKAQCNRDKLSGGWQDCKYGSDIKTPSPLQAFLTDDWDSTFKTHPFDPCNLCLKSRVRMGFKKEDLPKESQLGSTLSTILTPSCGGEEYDALHGTKW</sequence>
<dbReference type="VEuPathDB" id="PiroplasmaDB:BBBOND_0310880"/>
<evidence type="ECO:0000256" key="1">
    <source>
        <dbReference type="SAM" id="MobiDB-lite"/>
    </source>
</evidence>
<protein>
    <submittedName>
        <fullName evidence="2">Uncharacterized protein</fullName>
    </submittedName>
</protein>
<dbReference type="EMBL" id="LK391709">
    <property type="protein sequence ID" value="CDR97185.1"/>
    <property type="molecule type" value="Genomic_DNA"/>
</dbReference>
<feature type="region of interest" description="Disordered" evidence="1">
    <location>
        <begin position="184"/>
        <end position="213"/>
    </location>
</feature>
<organism evidence="2 3">
    <name type="scientific">Babesia bigemina</name>
    <dbReference type="NCBI Taxonomy" id="5866"/>
    <lineage>
        <taxon>Eukaryota</taxon>
        <taxon>Sar</taxon>
        <taxon>Alveolata</taxon>
        <taxon>Apicomplexa</taxon>
        <taxon>Aconoidasida</taxon>
        <taxon>Piroplasmida</taxon>
        <taxon>Babesiidae</taxon>
        <taxon>Babesia</taxon>
    </lineage>
</organism>
<dbReference type="AlphaFoldDB" id="A0A061DEF4"/>
<name>A0A061DEF4_BABBI</name>